<dbReference type="GO" id="GO:0005737">
    <property type="term" value="C:cytoplasm"/>
    <property type="evidence" value="ECO:0007669"/>
    <property type="project" value="UniProtKB-SubCell"/>
</dbReference>
<dbReference type="InterPro" id="IPR003442">
    <property type="entry name" value="T6A_TsaE"/>
</dbReference>
<dbReference type="SUPFAM" id="SSF52540">
    <property type="entry name" value="P-loop containing nucleoside triphosphate hydrolases"/>
    <property type="match status" value="1"/>
</dbReference>
<sequence>MKIISTSEEQTLELGRQIGRSLKGDEVICLVGPLGAGKTTLVKGIAQGMEILEGYQVRSPTFTLVNEYPTKRGKIIHVDFYRVKDLDITEFIGQGVLLIEWPTDLTYCDVIIRIEFLPEGRLIIFENAKSLQLTDKTFSW</sequence>
<dbReference type="Proteomes" id="UP000218627">
    <property type="component" value="Unassembled WGS sequence"/>
</dbReference>
<dbReference type="NCBIfam" id="TIGR00150">
    <property type="entry name" value="T6A_YjeE"/>
    <property type="match status" value="1"/>
</dbReference>
<evidence type="ECO:0000256" key="9">
    <source>
        <dbReference type="ARBA" id="ARBA00022842"/>
    </source>
</evidence>
<evidence type="ECO:0000256" key="2">
    <source>
        <dbReference type="ARBA" id="ARBA00007599"/>
    </source>
</evidence>
<evidence type="ECO:0000256" key="1">
    <source>
        <dbReference type="ARBA" id="ARBA00004496"/>
    </source>
</evidence>
<comment type="similarity">
    <text evidence="2">Belongs to the TsaE family.</text>
</comment>
<keyword evidence="6" id="KW-0479">Metal-binding</keyword>
<keyword evidence="8" id="KW-0067">ATP-binding</keyword>
<dbReference type="EMBL" id="OBEN01000002">
    <property type="protein sequence ID" value="SNZ13091.1"/>
    <property type="molecule type" value="Genomic_DNA"/>
</dbReference>
<organism evidence="11 12">
    <name type="scientific">Hydrogenobacter hydrogenophilus</name>
    <dbReference type="NCBI Taxonomy" id="35835"/>
    <lineage>
        <taxon>Bacteria</taxon>
        <taxon>Pseudomonadati</taxon>
        <taxon>Aquificota</taxon>
        <taxon>Aquificia</taxon>
        <taxon>Aquificales</taxon>
        <taxon>Aquificaceae</taxon>
        <taxon>Hydrogenobacter</taxon>
    </lineage>
</organism>
<protein>
    <recommendedName>
        <fullName evidence="3">tRNA threonylcarbamoyladenosine biosynthesis protein TsaE</fullName>
    </recommendedName>
    <alternativeName>
        <fullName evidence="10">t(6)A37 threonylcarbamoyladenosine biosynthesis protein TsaE</fullName>
    </alternativeName>
</protein>
<dbReference type="RefSeq" id="WP_096601001.1">
    <property type="nucleotide sequence ID" value="NZ_OBEN01000002.1"/>
</dbReference>
<dbReference type="GO" id="GO:0046872">
    <property type="term" value="F:metal ion binding"/>
    <property type="evidence" value="ECO:0007669"/>
    <property type="project" value="UniProtKB-KW"/>
</dbReference>
<evidence type="ECO:0000256" key="4">
    <source>
        <dbReference type="ARBA" id="ARBA00022490"/>
    </source>
</evidence>
<dbReference type="GO" id="GO:0005524">
    <property type="term" value="F:ATP binding"/>
    <property type="evidence" value="ECO:0007669"/>
    <property type="project" value="UniProtKB-KW"/>
</dbReference>
<keyword evidence="5" id="KW-0819">tRNA processing</keyword>
<dbReference type="AlphaFoldDB" id="A0A285NZN4"/>
<dbReference type="Gene3D" id="3.40.50.300">
    <property type="entry name" value="P-loop containing nucleotide triphosphate hydrolases"/>
    <property type="match status" value="1"/>
</dbReference>
<keyword evidence="12" id="KW-1185">Reference proteome</keyword>
<proteinExistence type="inferred from homology"/>
<evidence type="ECO:0000313" key="11">
    <source>
        <dbReference type="EMBL" id="SNZ13091.1"/>
    </source>
</evidence>
<evidence type="ECO:0000313" key="12">
    <source>
        <dbReference type="Proteomes" id="UP000218627"/>
    </source>
</evidence>
<dbReference type="InterPro" id="IPR027417">
    <property type="entry name" value="P-loop_NTPase"/>
</dbReference>
<dbReference type="Pfam" id="PF02367">
    <property type="entry name" value="TsaE"/>
    <property type="match status" value="1"/>
</dbReference>
<reference evidence="12" key="1">
    <citation type="submission" date="2017-09" db="EMBL/GenBank/DDBJ databases">
        <authorList>
            <person name="Varghese N."/>
            <person name="Submissions S."/>
        </authorList>
    </citation>
    <scope>NUCLEOTIDE SEQUENCE [LARGE SCALE GENOMIC DNA]</scope>
    <source>
        <strain evidence="12">DSM 2913</strain>
    </source>
</reference>
<evidence type="ECO:0000256" key="5">
    <source>
        <dbReference type="ARBA" id="ARBA00022694"/>
    </source>
</evidence>
<evidence type="ECO:0000256" key="10">
    <source>
        <dbReference type="ARBA" id="ARBA00032441"/>
    </source>
</evidence>
<comment type="subcellular location">
    <subcellularLocation>
        <location evidence="1">Cytoplasm</location>
    </subcellularLocation>
</comment>
<dbReference type="OrthoDB" id="9815896at2"/>
<gene>
    <name evidence="11" type="ORF">SAMN06265353_0615</name>
</gene>
<name>A0A285NZN4_9AQUI</name>
<dbReference type="PANTHER" id="PTHR33540">
    <property type="entry name" value="TRNA THREONYLCARBAMOYLADENOSINE BIOSYNTHESIS PROTEIN TSAE"/>
    <property type="match status" value="1"/>
</dbReference>
<dbReference type="GO" id="GO:0002949">
    <property type="term" value="P:tRNA threonylcarbamoyladenosine modification"/>
    <property type="evidence" value="ECO:0007669"/>
    <property type="project" value="InterPro"/>
</dbReference>
<evidence type="ECO:0000256" key="6">
    <source>
        <dbReference type="ARBA" id="ARBA00022723"/>
    </source>
</evidence>
<accession>A0A285NZN4</accession>
<dbReference type="PANTHER" id="PTHR33540:SF2">
    <property type="entry name" value="TRNA THREONYLCARBAMOYLADENOSINE BIOSYNTHESIS PROTEIN TSAE"/>
    <property type="match status" value="1"/>
</dbReference>
<keyword evidence="4" id="KW-0963">Cytoplasm</keyword>
<evidence type="ECO:0000256" key="8">
    <source>
        <dbReference type="ARBA" id="ARBA00022840"/>
    </source>
</evidence>
<keyword evidence="7" id="KW-0547">Nucleotide-binding</keyword>
<evidence type="ECO:0000256" key="3">
    <source>
        <dbReference type="ARBA" id="ARBA00019010"/>
    </source>
</evidence>
<evidence type="ECO:0000256" key="7">
    <source>
        <dbReference type="ARBA" id="ARBA00022741"/>
    </source>
</evidence>
<keyword evidence="9" id="KW-0460">Magnesium</keyword>